<name>V5XDU8_MYCNE</name>
<proteinExistence type="predicted"/>
<dbReference type="EMBL" id="CP006936">
    <property type="protein sequence ID" value="AHC26600.1"/>
    <property type="molecule type" value="Genomic_DNA"/>
</dbReference>
<dbReference type="AlphaFoldDB" id="V5XDU8"/>
<sequence length="197" mass="21310">MANEDSGQRWASELVERIGKAMKQARGGKSAAWLSARTAELGYRVSPTVIAKLDSGHRGSVLSIAELIVIAAALDVPPIALLYPELPDGMVEVVPGESISSIDAVRRFAGEERSGGSDGARLLLKSRELAEVRHRHERLDRHIERMIERAGIAKGETASQAEKRGMSMDELISAEDKLSQLEADLGRIPGAVLRDHA</sequence>
<dbReference type="GeneID" id="43451629"/>
<accession>V5XDU8</accession>
<reference evidence="1 2" key="1">
    <citation type="journal article" date="2014" name="Genome Announc.">
        <title>Complete Genome Sequence of Sterol-Transforming Mycobacterium neoaurum Strain VKM Ac-1815D.</title>
        <authorList>
            <person name="Shtratnikova V.Y."/>
            <person name="Bragin E.Y."/>
            <person name="Dovbnya D.V."/>
            <person name="Pekov Y.A."/>
            <person name="Schelkunov M.I."/>
            <person name="Strizhov N."/>
            <person name="Ivashina T.V."/>
            <person name="Ashapkin V.V."/>
            <person name="Donova M.V."/>
        </authorList>
    </citation>
    <scope>NUCLEOTIDE SEQUENCE [LARGE SCALE GENOMIC DNA]</scope>
    <source>
        <strain evidence="1 2">VKM Ac-1815D</strain>
    </source>
</reference>
<organism evidence="1 2">
    <name type="scientific">Mycolicibacterium neoaurum VKM Ac-1815D</name>
    <dbReference type="NCBI Taxonomy" id="700508"/>
    <lineage>
        <taxon>Bacteria</taxon>
        <taxon>Bacillati</taxon>
        <taxon>Actinomycetota</taxon>
        <taxon>Actinomycetes</taxon>
        <taxon>Mycobacteriales</taxon>
        <taxon>Mycobacteriaceae</taxon>
        <taxon>Mycolicibacterium</taxon>
    </lineage>
</organism>
<keyword evidence="2" id="KW-1185">Reference proteome</keyword>
<evidence type="ECO:0000313" key="1">
    <source>
        <dbReference type="EMBL" id="AHC26600.1"/>
    </source>
</evidence>
<keyword evidence="1" id="KW-0238">DNA-binding</keyword>
<dbReference type="GO" id="GO:0003677">
    <property type="term" value="F:DNA binding"/>
    <property type="evidence" value="ECO:0007669"/>
    <property type="project" value="UniProtKB-KW"/>
</dbReference>
<protein>
    <submittedName>
        <fullName evidence="1">DNA-binding protein</fullName>
    </submittedName>
</protein>
<gene>
    <name evidence="1" type="ORF">D174_19395</name>
</gene>
<evidence type="ECO:0000313" key="2">
    <source>
        <dbReference type="Proteomes" id="UP000018763"/>
    </source>
</evidence>
<dbReference type="Proteomes" id="UP000018763">
    <property type="component" value="Chromosome"/>
</dbReference>
<dbReference type="RefSeq" id="WP_023986053.1">
    <property type="nucleotide sequence ID" value="NC_023036.2"/>
</dbReference>